<sequence length="465" mass="51904">MCLLWCMVVGMTVSYKGGVTKDDVKFYHTKGYVIPRLADAVYDNPVGYPTLPSIPIFFYVPEGAKVTNCEFKVIHREIMALDAPIYPTQPPAIKPIPGKEIPVPEFVHLKEEVKSLAIYPETYTRLGDIGNLSGYHVQEVIIYPVRYLPNKNVLELVTEFELQLTYEGGKHSSGSILGYELASGIVANPSDLPAPKSSSPAYLVITASSMMDEFTPLIDWKRQKGLHVITQNIQWIYSHYEGLDCAAKIRNYIRDMYEDSNVVFVLLGGDTNIIPKRIAFAMCCEANLAPDEDSICADLYYSDLDGTWDADGDAVYGEVTDNVDLYPDVIVGRASVNDSDEAAIWVDKLLTYERNPPGDYENRALFLGEILWWDPYTDAGIGKDMIEEAAFPPAGWEITKLYESLGNEDPDAVIAEVNAGKNLINHDGHAWWYVMGVGNGYISNYEMTVLRNTSYIAHRVVVSLS</sequence>
<gene>
    <name evidence="3" type="ORF">CGW93_04415</name>
</gene>
<dbReference type="SUPFAM" id="SSF52129">
    <property type="entry name" value="Caspase-like"/>
    <property type="match status" value="1"/>
</dbReference>
<dbReference type="InterPro" id="IPR029031">
    <property type="entry name" value="Gingipain_N_sf"/>
</dbReference>
<dbReference type="GO" id="GO:0006508">
    <property type="term" value="P:proteolysis"/>
    <property type="evidence" value="ECO:0007669"/>
    <property type="project" value="InterPro"/>
</dbReference>
<dbReference type="Pfam" id="PF01364">
    <property type="entry name" value="Peptidase_C25"/>
    <property type="match status" value="1"/>
</dbReference>
<reference evidence="4" key="1">
    <citation type="submission" date="2017-07" db="EMBL/GenBank/DDBJ databases">
        <title>Novel pathways for hydrocarbon cycling and metabolic interdependencies in hydrothermal sediment communities.</title>
        <authorList>
            <person name="Dombrowski N."/>
            <person name="Seitz K."/>
            <person name="Teske A."/>
            <person name="Baker B."/>
        </authorList>
    </citation>
    <scope>NUCLEOTIDE SEQUENCE [LARGE SCALE GENOMIC DNA]</scope>
</reference>
<dbReference type="Gene3D" id="2.60.40.3800">
    <property type="match status" value="1"/>
</dbReference>
<dbReference type="GO" id="GO:0008234">
    <property type="term" value="F:cysteine-type peptidase activity"/>
    <property type="evidence" value="ECO:0007669"/>
    <property type="project" value="InterPro"/>
</dbReference>
<evidence type="ECO:0000256" key="1">
    <source>
        <dbReference type="ARBA" id="ARBA00022729"/>
    </source>
</evidence>
<dbReference type="Gene3D" id="3.40.50.10390">
    <property type="entry name" value="Gingipain r, domain 1"/>
    <property type="match status" value="1"/>
</dbReference>
<dbReference type="Proteomes" id="UP000216312">
    <property type="component" value="Unassembled WGS sequence"/>
</dbReference>
<keyword evidence="1" id="KW-0732">Signal</keyword>
<feature type="domain" description="Gingipain" evidence="2">
    <location>
        <begin position="202"/>
        <end position="454"/>
    </location>
</feature>
<dbReference type="InterPro" id="IPR001769">
    <property type="entry name" value="Gingipain"/>
</dbReference>
<accession>A0A257LV79</accession>
<dbReference type="InterPro" id="IPR029030">
    <property type="entry name" value="Caspase-like_dom_sf"/>
</dbReference>
<proteinExistence type="predicted"/>
<comment type="caution">
    <text evidence="3">The sequence shown here is derived from an EMBL/GenBank/DDBJ whole genome shotgun (WGS) entry which is preliminary data.</text>
</comment>
<organism evidence="3 4">
    <name type="scientific">candidate division WOR-3 bacterium 4484_18</name>
    <dbReference type="NCBI Taxonomy" id="2020626"/>
    <lineage>
        <taxon>Bacteria</taxon>
        <taxon>Bacteria division WOR-3</taxon>
    </lineage>
</organism>
<dbReference type="InterPro" id="IPR038490">
    <property type="entry name" value="Gingipain_propep_sf"/>
</dbReference>
<dbReference type="AlphaFoldDB" id="A0A257LV79"/>
<dbReference type="Gene3D" id="3.40.50.1460">
    <property type="match status" value="1"/>
</dbReference>
<name>A0A257LV79_UNCW3</name>
<evidence type="ECO:0000259" key="2">
    <source>
        <dbReference type="Pfam" id="PF01364"/>
    </source>
</evidence>
<evidence type="ECO:0000313" key="3">
    <source>
        <dbReference type="EMBL" id="OYV02661.1"/>
    </source>
</evidence>
<evidence type="ECO:0000313" key="4">
    <source>
        <dbReference type="Proteomes" id="UP000216312"/>
    </source>
</evidence>
<protein>
    <recommendedName>
        <fullName evidence="2">Gingipain domain-containing protein</fullName>
    </recommendedName>
</protein>
<dbReference type="EMBL" id="NMUJ01000064">
    <property type="protein sequence ID" value="OYV02661.1"/>
    <property type="molecule type" value="Genomic_DNA"/>
</dbReference>